<dbReference type="InterPro" id="IPR035906">
    <property type="entry name" value="MetI-like_sf"/>
</dbReference>
<comment type="subcellular location">
    <subcellularLocation>
        <location evidence="1">Membrane</location>
        <topology evidence="1">Multi-pass membrane protein</topology>
    </subcellularLocation>
</comment>
<keyword evidence="7" id="KW-1185">Reference proteome</keyword>
<dbReference type="Gene3D" id="1.10.3720.10">
    <property type="entry name" value="MetI-like"/>
    <property type="match status" value="1"/>
</dbReference>
<dbReference type="EMBL" id="CP003504">
    <property type="protein sequence ID" value="AFM69362.1"/>
    <property type="molecule type" value="Genomic_DNA"/>
</dbReference>
<dbReference type="KEGG" id="ehr:EHR_01890"/>
<dbReference type="GO" id="GO:0016020">
    <property type="term" value="C:membrane"/>
    <property type="evidence" value="ECO:0007669"/>
    <property type="project" value="UniProtKB-SubCell"/>
</dbReference>
<reference evidence="6 7" key="1">
    <citation type="journal article" date="2012" name="J. Bacteriol.">
        <title>Genome sequence of Enterococcus hirae (Streptococcus faecalis) ATCC 9790, a model organism for the study of ion transport, bioenergetics, and copper homeostasis.</title>
        <authorList>
            <person name="Gaechter T."/>
            <person name="Wunderlin C."/>
            <person name="Schmidheini T."/>
            <person name="Solioz M."/>
        </authorList>
    </citation>
    <scope>NUCLEOTIDE SEQUENCE [LARGE SCALE GENOMIC DNA]</scope>
    <source>
        <strain evidence="7">ATCC 9790 / DSM 20160 / JCM 8729 / LMG 6399 / NBRC 3181 / NCIMB 6459 / NCDO 1258 / NCTC 12367 / WDCM 00089 / R</strain>
    </source>
</reference>
<keyword evidence="4 5" id="KW-0472">Membrane</keyword>
<feature type="transmembrane region" description="Helical" evidence="5">
    <location>
        <begin position="27"/>
        <end position="52"/>
    </location>
</feature>
<evidence type="ECO:0000256" key="2">
    <source>
        <dbReference type="ARBA" id="ARBA00022692"/>
    </source>
</evidence>
<dbReference type="AlphaFoldDB" id="I6SVE5"/>
<evidence type="ECO:0000256" key="3">
    <source>
        <dbReference type="ARBA" id="ARBA00022989"/>
    </source>
</evidence>
<dbReference type="SUPFAM" id="SSF161098">
    <property type="entry name" value="MetI-like"/>
    <property type="match status" value="1"/>
</dbReference>
<dbReference type="HOGENOM" id="CLU_2600635_0_0_9"/>
<evidence type="ECO:0008006" key="8">
    <source>
        <dbReference type="Google" id="ProtNLM"/>
    </source>
</evidence>
<evidence type="ECO:0000256" key="5">
    <source>
        <dbReference type="SAM" id="Phobius"/>
    </source>
</evidence>
<dbReference type="PATRIC" id="fig|768486.3.peg.359"/>
<proteinExistence type="predicted"/>
<organism evidence="6 7">
    <name type="scientific">Enterococcus hirae (strain ATCC 9790 / DSM 20160 / JCM 8729 / LMG 6399 / NBRC 3181 / NCIMB 6459 / NCDO 1258 / NCTC 12367 / WDCM 00089 / R)</name>
    <dbReference type="NCBI Taxonomy" id="768486"/>
    <lineage>
        <taxon>Bacteria</taxon>
        <taxon>Bacillati</taxon>
        <taxon>Bacillota</taxon>
        <taxon>Bacilli</taxon>
        <taxon>Lactobacillales</taxon>
        <taxon>Enterococcaceae</taxon>
        <taxon>Enterococcus</taxon>
    </lineage>
</organism>
<dbReference type="Proteomes" id="UP000002895">
    <property type="component" value="Chromosome"/>
</dbReference>
<accession>I6SVE5</accession>
<gene>
    <name evidence="6" type="ordered locus">EHR_01890</name>
</gene>
<evidence type="ECO:0000313" key="7">
    <source>
        <dbReference type="Proteomes" id="UP000002895"/>
    </source>
</evidence>
<keyword evidence="2 5" id="KW-0812">Transmembrane</keyword>
<evidence type="ECO:0000313" key="6">
    <source>
        <dbReference type="EMBL" id="AFM69362.1"/>
    </source>
</evidence>
<protein>
    <recommendedName>
        <fullName evidence="8">Amino acid ABC transporter permease</fullName>
    </recommendedName>
</protein>
<name>I6SVE5_ENTHA</name>
<evidence type="ECO:0000256" key="4">
    <source>
        <dbReference type="ARBA" id="ARBA00023136"/>
    </source>
</evidence>
<sequence>MDKSFAETYLDFSQINMETMKQAFIDTLYMTLVSMVLVTIIGLVLGLILYSIGRKINLMHESFMALFRLLVISFDLRHL</sequence>
<evidence type="ECO:0000256" key="1">
    <source>
        <dbReference type="ARBA" id="ARBA00004141"/>
    </source>
</evidence>
<keyword evidence="3 5" id="KW-1133">Transmembrane helix</keyword>